<dbReference type="PANTHER" id="PTHR45633">
    <property type="entry name" value="60 KDA HEAT SHOCK PROTEIN, MITOCHONDRIAL"/>
    <property type="match status" value="1"/>
</dbReference>
<feature type="non-terminal residue" evidence="3">
    <location>
        <position position="165"/>
    </location>
</feature>
<dbReference type="Gene3D" id="1.10.560.10">
    <property type="entry name" value="GroEL-like equatorial domain"/>
    <property type="match status" value="1"/>
</dbReference>
<proteinExistence type="inferred from homology"/>
<evidence type="ECO:0000256" key="1">
    <source>
        <dbReference type="ARBA" id="ARBA00006607"/>
    </source>
</evidence>
<dbReference type="InterPro" id="IPR001844">
    <property type="entry name" value="Cpn60/GroEL"/>
</dbReference>
<accession>Q27YY9</accession>
<evidence type="ECO:0000256" key="2">
    <source>
        <dbReference type="ARBA" id="ARBA00023186"/>
    </source>
</evidence>
<evidence type="ECO:0000313" key="3">
    <source>
        <dbReference type="EMBL" id="ABC00837.1"/>
    </source>
</evidence>
<comment type="similarity">
    <text evidence="1">Belongs to the chaperonin (HSP60) family.</text>
</comment>
<organism evidence="3">
    <name type="scientific">Streptococcus equi subsp. equi</name>
    <dbReference type="NCBI Taxonomy" id="148942"/>
    <lineage>
        <taxon>Bacteria</taxon>
        <taxon>Bacillati</taxon>
        <taxon>Bacillota</taxon>
        <taxon>Bacilli</taxon>
        <taxon>Lactobacillales</taxon>
        <taxon>Streptococcaceae</taxon>
        <taxon>Streptococcus</taxon>
    </lineage>
</organism>
<dbReference type="GO" id="GO:0140662">
    <property type="term" value="F:ATP-dependent protein folding chaperone"/>
    <property type="evidence" value="ECO:0007669"/>
    <property type="project" value="InterPro"/>
</dbReference>
<feature type="non-terminal residue" evidence="3">
    <location>
        <position position="1"/>
    </location>
</feature>
<gene>
    <name evidence="3" type="primary">hsp60</name>
</gene>
<dbReference type="GO" id="GO:0042026">
    <property type="term" value="P:protein refolding"/>
    <property type="evidence" value="ECO:0007669"/>
    <property type="project" value="InterPro"/>
</dbReference>
<sequence length="165" mass="17785">LLFDHSDCARANVTAGANPIGIRRGIEAATTTAVECLKVLLLNQYLEKNYCSSTSVSSRSEKVGDYISEAMERVGNDGVITIEESRGMETTLQLLRNALTAASGNAVPRLFVTIHGHQKNGCSKPIYPDYENFYPRHSSIAGGADPSIVDHCCDGEALPTLVLNK</sequence>
<reference evidence="3" key="1">
    <citation type="journal article" date="2007" name="Curr. Microbiol.">
        <title>Phenotypical assays and partial sequencing of the hsp60 gene for identification of Streptococcus equi.</title>
        <authorList>
            <person name="Silva M.S."/>
            <person name="da Costa M.M."/>
            <person name="de Avila Botton S."/>
            <person name="Barretta C."/>
            <person name="Groff A.C."/>
            <person name="de Vargas A.C."/>
        </authorList>
    </citation>
    <scope>NUCLEOTIDE SEQUENCE</scope>
    <source>
        <strain evidence="3">161/94f</strain>
    </source>
</reference>
<dbReference type="Gene3D" id="3.30.260.10">
    <property type="entry name" value="TCP-1-like chaperonin intermediate domain"/>
    <property type="match status" value="1"/>
</dbReference>
<dbReference type="AlphaFoldDB" id="Q27YY9"/>
<dbReference type="InterPro" id="IPR027410">
    <property type="entry name" value="TCP-1-like_intermed_sf"/>
</dbReference>
<dbReference type="SUPFAM" id="SSF54849">
    <property type="entry name" value="GroEL-intermediate domain like"/>
    <property type="match status" value="1"/>
</dbReference>
<name>Q27YY9_9STRE</name>
<keyword evidence="2" id="KW-0143">Chaperone</keyword>
<protein>
    <submittedName>
        <fullName evidence="3">Hsp60</fullName>
    </submittedName>
</protein>
<dbReference type="EMBL" id="DQ288902">
    <property type="protein sequence ID" value="ABC00837.1"/>
    <property type="molecule type" value="Genomic_DNA"/>
</dbReference>
<dbReference type="InterPro" id="IPR027413">
    <property type="entry name" value="GROEL-like_equatorial_sf"/>
</dbReference>